<dbReference type="InterPro" id="IPR002859">
    <property type="entry name" value="PKD/REJ-like"/>
</dbReference>
<organism evidence="9 10">
    <name type="scientific">Chrysophaeum taylorii</name>
    <dbReference type="NCBI Taxonomy" id="2483200"/>
    <lineage>
        <taxon>Eukaryota</taxon>
        <taxon>Sar</taxon>
        <taxon>Stramenopiles</taxon>
        <taxon>Ochrophyta</taxon>
        <taxon>Pelagophyceae</taxon>
        <taxon>Pelagomonadales</taxon>
        <taxon>Pelagomonadaceae</taxon>
        <taxon>Chrysophaeum</taxon>
    </lineage>
</organism>
<dbReference type="PANTHER" id="PTHR46730:SF1">
    <property type="entry name" value="PLAT DOMAIN-CONTAINING PROTEIN"/>
    <property type="match status" value="1"/>
</dbReference>
<dbReference type="GO" id="GO:0005886">
    <property type="term" value="C:plasma membrane"/>
    <property type="evidence" value="ECO:0007669"/>
    <property type="project" value="TreeGrafter"/>
</dbReference>
<feature type="region of interest" description="Disordered" evidence="6">
    <location>
        <begin position="1258"/>
        <end position="1346"/>
    </location>
</feature>
<feature type="compositionally biased region" description="Acidic residues" evidence="6">
    <location>
        <begin position="1324"/>
        <end position="1333"/>
    </location>
</feature>
<dbReference type="GO" id="GO:0005261">
    <property type="term" value="F:monoatomic cation channel activity"/>
    <property type="evidence" value="ECO:0007669"/>
    <property type="project" value="TreeGrafter"/>
</dbReference>
<evidence type="ECO:0000256" key="5">
    <source>
        <dbReference type="ARBA" id="ARBA00023136"/>
    </source>
</evidence>
<feature type="domain" description="PKD/REJ-like" evidence="8">
    <location>
        <begin position="319"/>
        <end position="617"/>
    </location>
</feature>
<accession>A0AAD7UMP1</accession>
<evidence type="ECO:0000256" key="7">
    <source>
        <dbReference type="SAM" id="Phobius"/>
    </source>
</evidence>
<dbReference type="Pfam" id="PF02010">
    <property type="entry name" value="REJ"/>
    <property type="match status" value="1"/>
</dbReference>
<evidence type="ECO:0000256" key="1">
    <source>
        <dbReference type="ARBA" id="ARBA00004370"/>
    </source>
</evidence>
<evidence type="ECO:0000256" key="6">
    <source>
        <dbReference type="SAM" id="MobiDB-lite"/>
    </source>
</evidence>
<feature type="compositionally biased region" description="Basic and acidic residues" evidence="6">
    <location>
        <begin position="1414"/>
        <end position="1436"/>
    </location>
</feature>
<comment type="caution">
    <text evidence="9">The sequence shown here is derived from an EMBL/GenBank/DDBJ whole genome shotgun (WGS) entry which is preliminary data.</text>
</comment>
<feature type="transmembrane region" description="Helical" evidence="7">
    <location>
        <begin position="1695"/>
        <end position="1718"/>
    </location>
</feature>
<dbReference type="InterPro" id="IPR013783">
    <property type="entry name" value="Ig-like_fold"/>
</dbReference>
<dbReference type="EMBL" id="JAQMWT010000038">
    <property type="protein sequence ID" value="KAJ8612941.1"/>
    <property type="molecule type" value="Genomic_DNA"/>
</dbReference>
<feature type="compositionally biased region" description="Acidic residues" evidence="6">
    <location>
        <begin position="1404"/>
        <end position="1413"/>
    </location>
</feature>
<keyword evidence="2 7" id="KW-0812">Transmembrane</keyword>
<evidence type="ECO:0000313" key="9">
    <source>
        <dbReference type="EMBL" id="KAJ8612941.1"/>
    </source>
</evidence>
<evidence type="ECO:0000256" key="2">
    <source>
        <dbReference type="ARBA" id="ARBA00022692"/>
    </source>
</evidence>
<dbReference type="Proteomes" id="UP001230188">
    <property type="component" value="Unassembled WGS sequence"/>
</dbReference>
<evidence type="ECO:0000313" key="10">
    <source>
        <dbReference type="Proteomes" id="UP001230188"/>
    </source>
</evidence>
<dbReference type="GO" id="GO:0006816">
    <property type="term" value="P:calcium ion transport"/>
    <property type="evidence" value="ECO:0007669"/>
    <property type="project" value="TreeGrafter"/>
</dbReference>
<gene>
    <name evidence="9" type="ORF">CTAYLR_006198</name>
</gene>
<feature type="transmembrane region" description="Helical" evidence="7">
    <location>
        <begin position="1030"/>
        <end position="1048"/>
    </location>
</feature>
<protein>
    <recommendedName>
        <fullName evidence="8">PKD/REJ-like domain-containing protein</fullName>
    </recommendedName>
</protein>
<feature type="region of interest" description="Disordered" evidence="6">
    <location>
        <begin position="1395"/>
        <end position="1448"/>
    </location>
</feature>
<comment type="subcellular location">
    <subcellularLocation>
        <location evidence="1">Membrane</location>
    </subcellularLocation>
</comment>
<sequence length="1906" mass="207415">MPLSSPKPDNFAVELAQHAANDLSLLVAVVCALAISNRVAFGDGFSEHSANATNHLSHYTIKLDSTARVRTLAASNSWHEHLGSFKSTLEVIFVAAEPIAHELPISACAKICQQPDCAVHPCPADTRAFKSSDAATDHKSSNVTLRDGVVEAACVDDERCECYEPANGTTVRAMTPVDAVVPRVVFQGPASISVCDNFTLVADQSTGSAGREMMFFWSAAAAANSATLSAAVERAQGSAYFVLSYSELEEFIAVRSRLELTLSLTNFLEVDFSWTLFEALASNTSYVLRVTVIDQIISGLNTTQDVSIDVGVGQVVAAIDGAESYDEDDPVGTLAFRWQCVSEDTSLCDDDDDDDDVPVTSNPVLSLAAGSLVPGTYTFTVEISTEDGRTAEAQTILTVAATPIPRVDIAFFDAVVSAADKLTIEASVALTTEGAADAGQDVVSTWSLTSGDLAGDRSLENVARTPLSVSKGLDGNLSRSHPLVITPSALVPGGVYTFELDAIFEGNRGYASVSVVVVEPPTSGGLDVNPTTGFALYTIFRLLAEGWVSAEPPLQYRFETERGMLRTSSPDTVLDNTRFPIGFAPPILEVTVVVTDALRSTASASRNVNVTVFNTTLLVDDVNDALTTGFAKYSLSEVCQVVAATAGLLDDDNDDDDEVLATIVSALVSAVEEFVDPELEELELSIESSRALTENHLDDASAQEVLDVLNGLTSKLARIGLGVSGNTTAQDSVAEALSNLLTMGLFSTITEESESSRRRRQLEEGVSSSNLLLQTVDLLTLAQRETLVENEDAVGSRASNLRTASKIVSNQLTDGVQEVGIAGMNASSSIVPDDGSVYAISLTEFLVNPHEVEEEGDNNKALSQVVRFDLNVSSTISERFADDDGAALLNTANTRFTDVTLRIPGQVFLNRTPAIAVTAECECGFVGFKEVECPDATVSLFCDGLAPGVFNYTCNSTSLACATWDALTRRWVLPPSCETVQDEEDSTRCDCRVDNRDEPRDYSTRREVSNSAEEFTRVFETKPNIHKSRLVLAMCLGLVVATIVAAVLGEQLDRRGSEGKEDRDVRGSEEFSMRTRSTSFSFFNTPATRALARRQIEHVPGLSAGGVIESLRKHHPMLNWYYVYDAEMPRKWRALKLGVESALIFLALALEVAWIEFPSINCGAYDETKCEVEAKSLVSRKPLCKFDECSASCVEKSTTEAAATVEHFVLLALVVAVILPLLTFLDWLIDGIIAAPVPPALMPAWLCCESSSSSSSWPHFSPSSIAGGGPPAHETSDDAAQKTVRDESPDDDDDDDDSVLQVLNNEEDAPPPPPPPPQVKVEATFEEEEEEVTAADHSGEGGSRAPREHVAIAWGDNLAATIRQVQDDDFDLDECFVSTVDDDDDNNGSKMLVVFDDAKNNNSPEEEEEEDGAKDELPRRSGDSTIIDKEDDERPRPSSTLIALPSGGPPDSIWPQFIARCHASLGSRRSGAGLTSVERKKNDERTSGKSFGSRASRRVSFGLESLWNRSLAGSQPQQNNTEEVDMRGLAAEVVQNMRLGFLELETCRSYAESNEHVREVAMISEIEERFRREWHWVRDEDAWRANVLEMVRGHVQAAWRLWNDMENIRGDNASEALERMVDVERASRLSFVERRIYDTIRRQNQKPSPSPAAYVSAWLGLLVIMVGAVIVMMQVATSIGYDRTRLWVMGVLVDFVLIFVVLIPLGILIFDVALPLLIADRLRLLDDPTAIRTFPFKANVPSSPIFFFCQLEPAYAATRLGRFALGRVARKSRDSYRLSGVGDLDFDDAFLFDELPGIYEDMTWSPSPTVRAALRLCVGIIALPDGLRKPVFEELVLWFATLGTVAVSILLRRATLRYQDRFGELYFLLVAILSAVLGVLLGRIFVRFRAVLHGITTTTASTSFIT</sequence>
<feature type="compositionally biased region" description="Basic and acidic residues" evidence="6">
    <location>
        <begin position="1477"/>
        <end position="1487"/>
    </location>
</feature>
<feature type="region of interest" description="Disordered" evidence="6">
    <location>
        <begin position="1468"/>
        <end position="1494"/>
    </location>
</feature>
<evidence type="ECO:0000256" key="4">
    <source>
        <dbReference type="ARBA" id="ARBA00022989"/>
    </source>
</evidence>
<feature type="transmembrane region" description="Helical" evidence="7">
    <location>
        <begin position="1208"/>
        <end position="1229"/>
    </location>
</feature>
<feature type="compositionally biased region" description="Acidic residues" evidence="6">
    <location>
        <begin position="1288"/>
        <end position="1298"/>
    </location>
</feature>
<dbReference type="Gene3D" id="2.60.40.10">
    <property type="entry name" value="Immunoglobulins"/>
    <property type="match status" value="1"/>
</dbReference>
<keyword evidence="4 7" id="KW-1133">Transmembrane helix</keyword>
<keyword evidence="3" id="KW-0677">Repeat</keyword>
<evidence type="ECO:0000256" key="3">
    <source>
        <dbReference type="ARBA" id="ARBA00022737"/>
    </source>
</evidence>
<evidence type="ECO:0000259" key="8">
    <source>
        <dbReference type="Pfam" id="PF02010"/>
    </source>
</evidence>
<name>A0AAD7UMP1_9STRA</name>
<reference evidence="9" key="1">
    <citation type="submission" date="2023-01" db="EMBL/GenBank/DDBJ databases">
        <title>Metagenome sequencing of chrysophaentin producing Chrysophaeum taylorii.</title>
        <authorList>
            <person name="Davison J."/>
            <person name="Bewley C."/>
        </authorList>
    </citation>
    <scope>NUCLEOTIDE SEQUENCE</scope>
    <source>
        <strain evidence="9">NIES-1699</strain>
    </source>
</reference>
<dbReference type="PANTHER" id="PTHR46730">
    <property type="entry name" value="POLYCYSTIN-1"/>
    <property type="match status" value="1"/>
</dbReference>
<feature type="transmembrane region" description="Helical" evidence="7">
    <location>
        <begin position="1866"/>
        <end position="1886"/>
    </location>
</feature>
<keyword evidence="5 7" id="KW-0472">Membrane</keyword>
<feature type="transmembrane region" description="Helical" evidence="7">
    <location>
        <begin position="1835"/>
        <end position="1854"/>
    </location>
</feature>
<feature type="transmembrane region" description="Helical" evidence="7">
    <location>
        <begin position="1652"/>
        <end position="1675"/>
    </location>
</feature>
<proteinExistence type="predicted"/>
<keyword evidence="10" id="KW-1185">Reference proteome</keyword>
<feature type="compositionally biased region" description="Basic and acidic residues" evidence="6">
    <location>
        <begin position="1274"/>
        <end position="1287"/>
    </location>
</feature>